<evidence type="ECO:0000313" key="7">
    <source>
        <dbReference type="EMBL" id="MQM17237.1"/>
    </source>
</evidence>
<evidence type="ECO:0000256" key="4">
    <source>
        <dbReference type="ARBA" id="ARBA00023235"/>
    </source>
</evidence>
<dbReference type="GO" id="GO:0009686">
    <property type="term" value="P:gibberellin biosynthetic process"/>
    <property type="evidence" value="ECO:0007669"/>
    <property type="project" value="TreeGrafter"/>
</dbReference>
<dbReference type="FunFam" id="1.50.10.160:FF:000001">
    <property type="entry name" value="Ent-copalyl diphosphate synthase"/>
    <property type="match status" value="1"/>
</dbReference>
<keyword evidence="3" id="KW-0460">Magnesium</keyword>
<gene>
    <name evidence="7" type="ORF">Taro_050205</name>
</gene>
<organism evidence="7 8">
    <name type="scientific">Colocasia esculenta</name>
    <name type="common">Wild taro</name>
    <name type="synonym">Arum esculentum</name>
    <dbReference type="NCBI Taxonomy" id="4460"/>
    <lineage>
        <taxon>Eukaryota</taxon>
        <taxon>Viridiplantae</taxon>
        <taxon>Streptophyta</taxon>
        <taxon>Embryophyta</taxon>
        <taxon>Tracheophyta</taxon>
        <taxon>Spermatophyta</taxon>
        <taxon>Magnoliopsida</taxon>
        <taxon>Liliopsida</taxon>
        <taxon>Araceae</taxon>
        <taxon>Aroideae</taxon>
        <taxon>Colocasieae</taxon>
        <taxon>Colocasia</taxon>
    </lineage>
</organism>
<dbReference type="EMBL" id="NMUH01007422">
    <property type="protein sequence ID" value="MQM17237.1"/>
    <property type="molecule type" value="Genomic_DNA"/>
</dbReference>
<sequence>MLPLIVGRTPHCCRNRRWEMKVFIGPSGRKELSRGSARSVRRESQHTRRDVTANRVEDDGSHQLEAMVAAVAVLPRPSPAAVTPLSRVRTALSPPADFLAAANPPGMPPFSASIADSDLMVLSSLGGSVHWGARTLLPGGCRGDAISNKPAGVPAAATFRQGSDALTSCSAVKVSVNNDVHRSRGMSVIHLPERAPQVDEDDEEFFVDVDRTTRRISKIKAMLESIGDGEISISAYDTAWVALVPDIHGSHGPQFPSSLQWIKENQLPDGSWGDRDFFISYDRLLNTLACVIALKTWSVCPDRCQRGITFLWGNIHRLQEEDEDHMPIGFEVAFPSLVEIARSLNLDVPYDAPTLRGIYAKRAFKLERIPTDVMHQVPTTLLHSLEGMPTLDWKKLLRLQCADGSFLFSPASTAFSLMQTRDSNCLAYLEKTVRRFNGGGDNQSANAFSHWTEDGIGWARNSRVQDVDDTSMGFRLLRLHGYDVSSEVFRRFQKDGEFFCFAGQSNQAITGIYNLNRASQVSFPGEKILEQARTFSHGFLRKKQAHNELSDKWIITKDLPGEVGYALNFSWYASLPRVETRLYIEQYGGDRDVWIGKTLYRMPYVNNDDYLDLAKSDFTRCQALHQLELLGLQRWYGEYDLDWYGVSRRSLLRSYFLASASIFEPERAAERLGWARTAVLAEAVSAHLSGSGGDGLLNEMKKAVCAQEDVNVTISTMATTLRVLSTAEREDDGRNNGPPRQGRKRTGMGLVGALLHTLDRLALDAAASLSPGGAHVAATQRHILQHLRLAWEDWLLAWREDDEDSHVSRWWPGGAENDETGLLLVRSVELCAGRTDLEDSLLLDAPQDARNQYAQPAHLVSRLCRKLRHFHQHNLLMAEGDRNNSIGKGDAGEVESQLGIESDMQELLQCVLRNPSGVSHGTLQTFLTVAKSFYYIANCPPSTLENHIAVVLFEETV</sequence>
<comment type="caution">
    <text evidence="7">The sequence shown here is derived from an EMBL/GenBank/DDBJ whole genome shotgun (WGS) entry which is preliminary data.</text>
</comment>
<keyword evidence="2" id="KW-0479">Metal-binding</keyword>
<name>A0A843XDG3_COLES</name>
<keyword evidence="8" id="KW-1185">Reference proteome</keyword>
<dbReference type="AlphaFoldDB" id="A0A843XDG3"/>
<dbReference type="OrthoDB" id="2343925at2759"/>
<proteinExistence type="predicted"/>
<dbReference type="InterPro" id="IPR036965">
    <property type="entry name" value="Terpene_synth_N_sf"/>
</dbReference>
<comment type="cofactor">
    <cofactor evidence="1">
        <name>Mg(2+)</name>
        <dbReference type="ChEBI" id="CHEBI:18420"/>
    </cofactor>
</comment>
<keyword evidence="4" id="KW-0413">Isomerase</keyword>
<dbReference type="InterPro" id="IPR008930">
    <property type="entry name" value="Terpenoid_cyclase/PrenylTrfase"/>
</dbReference>
<dbReference type="FunFam" id="1.50.10.130:FF:000002">
    <property type="entry name" value="Ent-copalyl diphosphate synthase, chloroplastic"/>
    <property type="match status" value="1"/>
</dbReference>
<dbReference type="Gene3D" id="1.50.10.130">
    <property type="entry name" value="Terpene synthase, N-terminal domain"/>
    <property type="match status" value="1"/>
</dbReference>
<feature type="region of interest" description="Disordered" evidence="5">
    <location>
        <begin position="725"/>
        <end position="746"/>
    </location>
</feature>
<evidence type="ECO:0000256" key="3">
    <source>
        <dbReference type="ARBA" id="ARBA00022842"/>
    </source>
</evidence>
<evidence type="ECO:0000259" key="6">
    <source>
        <dbReference type="Pfam" id="PF01397"/>
    </source>
</evidence>
<dbReference type="GO" id="GO:0000287">
    <property type="term" value="F:magnesium ion binding"/>
    <property type="evidence" value="ECO:0007669"/>
    <property type="project" value="TreeGrafter"/>
</dbReference>
<accession>A0A843XDG3</accession>
<reference evidence="7" key="1">
    <citation type="submission" date="2017-07" db="EMBL/GenBank/DDBJ databases">
        <title>Taro Niue Genome Assembly and Annotation.</title>
        <authorList>
            <person name="Atibalentja N."/>
            <person name="Keating K."/>
            <person name="Fields C.J."/>
        </authorList>
    </citation>
    <scope>NUCLEOTIDE SEQUENCE</scope>
    <source>
        <strain evidence="7">Niue_2</strain>
        <tissue evidence="7">Leaf</tissue>
    </source>
</reference>
<dbReference type="PANTHER" id="PTHR31739">
    <property type="entry name" value="ENT-COPALYL DIPHOSPHATE SYNTHASE, CHLOROPLASTIC"/>
    <property type="match status" value="1"/>
</dbReference>
<dbReference type="GO" id="GO:0009507">
    <property type="term" value="C:chloroplast"/>
    <property type="evidence" value="ECO:0007669"/>
    <property type="project" value="TreeGrafter"/>
</dbReference>
<evidence type="ECO:0000256" key="5">
    <source>
        <dbReference type="SAM" id="MobiDB-lite"/>
    </source>
</evidence>
<feature type="region of interest" description="Disordered" evidence="5">
    <location>
        <begin position="28"/>
        <end position="58"/>
    </location>
</feature>
<dbReference type="SUPFAM" id="SSF48576">
    <property type="entry name" value="Terpenoid synthases"/>
    <property type="match status" value="1"/>
</dbReference>
<protein>
    <recommendedName>
        <fullName evidence="6">Terpene synthase N-terminal domain-containing protein</fullName>
    </recommendedName>
</protein>
<dbReference type="Proteomes" id="UP000652761">
    <property type="component" value="Unassembled WGS sequence"/>
</dbReference>
<dbReference type="InterPro" id="IPR008949">
    <property type="entry name" value="Isoprenoid_synthase_dom_sf"/>
</dbReference>
<dbReference type="InterPro" id="IPR050148">
    <property type="entry name" value="Terpene_synthase-like"/>
</dbReference>
<feature type="compositionally biased region" description="Basic and acidic residues" evidence="5">
    <location>
        <begin position="40"/>
        <end position="58"/>
    </location>
</feature>
<dbReference type="PANTHER" id="PTHR31739:SF4">
    <property type="entry name" value="ENT-COPALYL DIPHOSPHATE SYNTHASE, CHLOROPLASTIC"/>
    <property type="match status" value="1"/>
</dbReference>
<dbReference type="GO" id="GO:0016853">
    <property type="term" value="F:isomerase activity"/>
    <property type="evidence" value="ECO:0007669"/>
    <property type="project" value="UniProtKB-KW"/>
</dbReference>
<dbReference type="SFLD" id="SFLDG01014">
    <property type="entry name" value="Terpene_Cyclase_Like_1_N-term"/>
    <property type="match status" value="2"/>
</dbReference>
<evidence type="ECO:0000313" key="8">
    <source>
        <dbReference type="Proteomes" id="UP000652761"/>
    </source>
</evidence>
<dbReference type="SUPFAM" id="SSF48239">
    <property type="entry name" value="Terpenoid cyclases/Protein prenyltransferases"/>
    <property type="match status" value="2"/>
</dbReference>
<dbReference type="Gene3D" id="1.10.600.10">
    <property type="entry name" value="Farnesyl Diphosphate Synthase"/>
    <property type="match status" value="1"/>
</dbReference>
<dbReference type="InterPro" id="IPR001906">
    <property type="entry name" value="Terpene_synth_N"/>
</dbReference>
<feature type="domain" description="Terpene synthase N-terminal" evidence="6">
    <location>
        <begin position="447"/>
        <end position="567"/>
    </location>
</feature>
<dbReference type="Gene3D" id="1.50.10.160">
    <property type="match status" value="1"/>
</dbReference>
<evidence type="ECO:0000256" key="2">
    <source>
        <dbReference type="ARBA" id="ARBA00022723"/>
    </source>
</evidence>
<dbReference type="GO" id="GO:0010333">
    <property type="term" value="F:terpene synthase activity"/>
    <property type="evidence" value="ECO:0007669"/>
    <property type="project" value="InterPro"/>
</dbReference>
<evidence type="ECO:0000256" key="1">
    <source>
        <dbReference type="ARBA" id="ARBA00001946"/>
    </source>
</evidence>
<dbReference type="Pfam" id="PF01397">
    <property type="entry name" value="Terpene_synth"/>
    <property type="match status" value="1"/>
</dbReference>